<dbReference type="GO" id="GO:0005886">
    <property type="term" value="C:plasma membrane"/>
    <property type="evidence" value="ECO:0007669"/>
    <property type="project" value="UniProtKB-SubCell"/>
</dbReference>
<comment type="similarity">
    <text evidence="2 9">Belongs to the inositol monophosphatase superfamily. CysQ family.</text>
</comment>
<dbReference type="InterPro" id="IPR020550">
    <property type="entry name" value="Inositol_monophosphatase_CS"/>
</dbReference>
<evidence type="ECO:0000313" key="12">
    <source>
        <dbReference type="Proteomes" id="UP000268192"/>
    </source>
</evidence>
<gene>
    <name evidence="9 11" type="primary">cysQ</name>
    <name evidence="11" type="ORF">D5400_10150</name>
</gene>
<reference evidence="11 12" key="1">
    <citation type="submission" date="2018-09" db="EMBL/GenBank/DDBJ databases">
        <title>Marinorhizobium profundi gen. nov., sp. nov., isolated from a deep-sea sediment sample from the New Britain Trench and proposal of Marinorhizobiaceae fam. nov. in the order Rhizobiales of the class Alphaproteobacteria.</title>
        <authorList>
            <person name="Cao J."/>
        </authorList>
    </citation>
    <scope>NUCLEOTIDE SEQUENCE [LARGE SCALE GENOMIC DNA]</scope>
    <source>
        <strain evidence="11 12">WS11</strain>
    </source>
</reference>
<organism evidence="11 12">
    <name type="scientific">Georhizobium profundi</name>
    <dbReference type="NCBI Taxonomy" id="2341112"/>
    <lineage>
        <taxon>Bacteria</taxon>
        <taxon>Pseudomonadati</taxon>
        <taxon>Pseudomonadota</taxon>
        <taxon>Alphaproteobacteria</taxon>
        <taxon>Hyphomicrobiales</taxon>
        <taxon>Rhizobiaceae</taxon>
        <taxon>Georhizobium</taxon>
    </lineage>
</organism>
<feature type="binding site" evidence="9">
    <location>
        <position position="96"/>
    </location>
    <ligand>
        <name>Mg(2+)</name>
        <dbReference type="ChEBI" id="CHEBI:18420"/>
        <label>2</label>
    </ligand>
</feature>
<keyword evidence="3 9" id="KW-1003">Cell membrane</keyword>
<evidence type="ECO:0000256" key="2">
    <source>
        <dbReference type="ARBA" id="ARBA00005289"/>
    </source>
</evidence>
<dbReference type="Gene3D" id="3.40.190.80">
    <property type="match status" value="1"/>
</dbReference>
<dbReference type="Pfam" id="PF00459">
    <property type="entry name" value="Inositol_P"/>
    <property type="match status" value="1"/>
</dbReference>
<dbReference type="GO" id="GO:0000103">
    <property type="term" value="P:sulfate assimilation"/>
    <property type="evidence" value="ECO:0007669"/>
    <property type="project" value="TreeGrafter"/>
</dbReference>
<comment type="subcellular location">
    <subcellularLocation>
        <location evidence="9">Cell inner membrane</location>
        <topology evidence="9">Peripheral membrane protein</topology>
        <orientation evidence="9">Cytoplasmic side</orientation>
    </subcellularLocation>
</comment>
<keyword evidence="4 9" id="KW-0997">Cell inner membrane</keyword>
<evidence type="ECO:0000256" key="8">
    <source>
        <dbReference type="ARBA" id="ARBA00023136"/>
    </source>
</evidence>
<accession>A0A3S9B3U5</accession>
<evidence type="ECO:0000256" key="1">
    <source>
        <dbReference type="ARBA" id="ARBA00001625"/>
    </source>
</evidence>
<dbReference type="PRINTS" id="PR00377">
    <property type="entry name" value="IMPHPHTASES"/>
</dbReference>
<feature type="binding site" evidence="9">
    <location>
        <position position="73"/>
    </location>
    <ligand>
        <name>substrate</name>
    </ligand>
</feature>
<dbReference type="SUPFAM" id="SSF56655">
    <property type="entry name" value="Carbohydrate phosphatase"/>
    <property type="match status" value="1"/>
</dbReference>
<dbReference type="PANTHER" id="PTHR43028:SF5">
    <property type="entry name" value="3'(2'),5'-BISPHOSPHATE NUCLEOTIDASE 1"/>
    <property type="match status" value="1"/>
</dbReference>
<dbReference type="GO" id="GO:0008441">
    <property type="term" value="F:3'(2'),5'-bisphosphate nucleotidase activity"/>
    <property type="evidence" value="ECO:0007669"/>
    <property type="project" value="UniProtKB-UniRule"/>
</dbReference>
<evidence type="ECO:0000256" key="10">
    <source>
        <dbReference type="PIRSR" id="PIRSR600760-2"/>
    </source>
</evidence>
<keyword evidence="7 9" id="KW-0460">Magnesium</keyword>
<comment type="cofactor">
    <cofactor evidence="9 10">
        <name>Mg(2+)</name>
        <dbReference type="ChEBI" id="CHEBI:18420"/>
    </cofactor>
</comment>
<dbReference type="KEGG" id="abaw:D5400_10150"/>
<dbReference type="PROSITE" id="PS00629">
    <property type="entry name" value="IMP_1"/>
    <property type="match status" value="1"/>
</dbReference>
<dbReference type="EMBL" id="CP032509">
    <property type="protein sequence ID" value="AZN71587.1"/>
    <property type="molecule type" value="Genomic_DNA"/>
</dbReference>
<feature type="binding site" evidence="10">
    <location>
        <position position="95"/>
    </location>
    <ligand>
        <name>Mg(2+)</name>
        <dbReference type="ChEBI" id="CHEBI:18420"/>
        <label>1</label>
        <note>catalytic</note>
    </ligand>
</feature>
<feature type="binding site" evidence="9">
    <location>
        <position position="218"/>
    </location>
    <ligand>
        <name>Mg(2+)</name>
        <dbReference type="ChEBI" id="CHEBI:18420"/>
        <label>2</label>
    </ligand>
</feature>
<keyword evidence="5 9" id="KW-0479">Metal-binding</keyword>
<comment type="catalytic activity">
    <reaction evidence="1 9">
        <text>adenosine 3',5'-bisphosphate + H2O = AMP + phosphate</text>
        <dbReference type="Rhea" id="RHEA:10040"/>
        <dbReference type="ChEBI" id="CHEBI:15377"/>
        <dbReference type="ChEBI" id="CHEBI:43474"/>
        <dbReference type="ChEBI" id="CHEBI:58343"/>
        <dbReference type="ChEBI" id="CHEBI:456215"/>
        <dbReference type="EC" id="3.1.3.7"/>
    </reaction>
</comment>
<evidence type="ECO:0000256" key="5">
    <source>
        <dbReference type="ARBA" id="ARBA00022723"/>
    </source>
</evidence>
<dbReference type="InterPro" id="IPR006240">
    <property type="entry name" value="CysQ"/>
</dbReference>
<evidence type="ECO:0000256" key="6">
    <source>
        <dbReference type="ARBA" id="ARBA00022801"/>
    </source>
</evidence>
<dbReference type="NCBIfam" id="TIGR01331">
    <property type="entry name" value="bisphos_cysQ"/>
    <property type="match status" value="1"/>
</dbReference>
<dbReference type="Proteomes" id="UP000268192">
    <property type="component" value="Chromosome"/>
</dbReference>
<dbReference type="InterPro" id="IPR000760">
    <property type="entry name" value="Inositol_monophosphatase-like"/>
</dbReference>
<feature type="binding site" evidence="10">
    <location>
        <position position="218"/>
    </location>
    <ligand>
        <name>Mg(2+)</name>
        <dbReference type="ChEBI" id="CHEBI:18420"/>
        <label>1</label>
        <note>catalytic</note>
    </ligand>
</feature>
<evidence type="ECO:0000256" key="9">
    <source>
        <dbReference type="HAMAP-Rule" id="MF_02095"/>
    </source>
</evidence>
<dbReference type="Gene3D" id="3.30.540.10">
    <property type="entry name" value="Fructose-1,6-Bisphosphatase, subunit A, domain 1"/>
    <property type="match status" value="1"/>
</dbReference>
<feature type="binding site" evidence="9 10">
    <location>
        <position position="93"/>
    </location>
    <ligand>
        <name>Mg(2+)</name>
        <dbReference type="ChEBI" id="CHEBI:18420"/>
        <label>2</label>
    </ligand>
</feature>
<feature type="binding site" evidence="9">
    <location>
        <position position="218"/>
    </location>
    <ligand>
        <name>substrate</name>
    </ligand>
</feature>
<protein>
    <recommendedName>
        <fullName evidence="9">3'(2'),5'-bisphosphate nucleotidase CysQ</fullName>
        <ecNumber evidence="9">3.1.3.7</ecNumber>
    </recommendedName>
    <alternativeName>
        <fullName evidence="9">3'(2'),5-bisphosphonucleoside 3'(2')-phosphohydrolase</fullName>
    </alternativeName>
    <alternativeName>
        <fullName evidence="9">3'-phosphoadenosine 5'-phosphate phosphatase</fullName>
        <shortName evidence="9">PAP phosphatase</shortName>
    </alternativeName>
</protein>
<dbReference type="GO" id="GO:0046854">
    <property type="term" value="P:phosphatidylinositol phosphate biosynthetic process"/>
    <property type="evidence" value="ECO:0007669"/>
    <property type="project" value="InterPro"/>
</dbReference>
<feature type="binding site" evidence="9">
    <location>
        <position position="93"/>
    </location>
    <ligand>
        <name>Mg(2+)</name>
        <dbReference type="ChEBI" id="CHEBI:18420"/>
        <label>1</label>
    </ligand>
</feature>
<comment type="function">
    <text evidence="9">Converts adenosine-3',5'-bisphosphate (PAP) to AMP.</text>
</comment>
<proteinExistence type="inferred from homology"/>
<evidence type="ECO:0000256" key="3">
    <source>
        <dbReference type="ARBA" id="ARBA00022475"/>
    </source>
</evidence>
<name>A0A3S9B3U5_9HYPH</name>
<keyword evidence="6 9" id="KW-0378">Hydrolase</keyword>
<feature type="binding site" evidence="9">
    <location>
        <position position="95"/>
    </location>
    <ligand>
        <name>Mg(2+)</name>
        <dbReference type="ChEBI" id="CHEBI:18420"/>
        <label>1</label>
    </ligand>
</feature>
<feature type="binding site" evidence="10">
    <location>
        <position position="73"/>
    </location>
    <ligand>
        <name>Mg(2+)</name>
        <dbReference type="ChEBI" id="CHEBI:18420"/>
        <label>1</label>
        <note>catalytic</note>
    </ligand>
</feature>
<dbReference type="PROSITE" id="PS00630">
    <property type="entry name" value="IMP_2"/>
    <property type="match status" value="1"/>
</dbReference>
<keyword evidence="12" id="KW-1185">Reference proteome</keyword>
<keyword evidence="8 9" id="KW-0472">Membrane</keyword>
<dbReference type="InterPro" id="IPR050725">
    <property type="entry name" value="CysQ/Inositol_MonoPase"/>
</dbReference>
<sequence length="274" mass="29289">MGETTEIDHAAVLAIMREAAQAAGTVLVSIFAQGYEIRSKSDGSPVTEADTAAELLILADLRAHFPQIPIVAEEAAAAGVLPTDLGQRFFLVDPLDGTREFVSGRAEFTVNIALIEHGCPTVGVVVAPALGQTYYGSDAGAYHVDDKAERTTQLRATSTRDDPVAVASRSHRDPDTNAYLARRDITNCVSIGSSLKFCLLAEGKADIYPRFSRTMEWDTAAGDAVLRAAGGRTTLADEVTPLTYGKRPERCEDDPQGFTAPFANPPFIAFGRGR</sequence>
<dbReference type="PANTHER" id="PTHR43028">
    <property type="entry name" value="3'(2'),5'-BISPHOSPHATE NUCLEOTIDASE 1"/>
    <property type="match status" value="1"/>
</dbReference>
<evidence type="ECO:0000256" key="4">
    <source>
        <dbReference type="ARBA" id="ARBA00022519"/>
    </source>
</evidence>
<dbReference type="CDD" id="cd01638">
    <property type="entry name" value="CysQ"/>
    <property type="match status" value="1"/>
</dbReference>
<feature type="binding site" evidence="9">
    <location>
        <position position="73"/>
    </location>
    <ligand>
        <name>Mg(2+)</name>
        <dbReference type="ChEBI" id="CHEBI:18420"/>
        <label>1</label>
    </ligand>
</feature>
<dbReference type="AlphaFoldDB" id="A0A3S9B3U5"/>
<dbReference type="HAMAP" id="MF_02095">
    <property type="entry name" value="CysQ"/>
    <property type="match status" value="1"/>
</dbReference>
<dbReference type="OrthoDB" id="9785695at2"/>
<dbReference type="RefSeq" id="WP_126009898.1">
    <property type="nucleotide sequence ID" value="NZ_CP032509.1"/>
</dbReference>
<feature type="binding site" evidence="10">
    <location>
        <position position="96"/>
    </location>
    <ligand>
        <name>Mg(2+)</name>
        <dbReference type="ChEBI" id="CHEBI:18420"/>
        <label>1</label>
        <note>catalytic</note>
    </ligand>
</feature>
<dbReference type="InterPro" id="IPR020583">
    <property type="entry name" value="Inositol_monoP_metal-BS"/>
</dbReference>
<evidence type="ECO:0000256" key="7">
    <source>
        <dbReference type="ARBA" id="ARBA00022842"/>
    </source>
</evidence>
<dbReference type="GO" id="GO:0000287">
    <property type="term" value="F:magnesium ion binding"/>
    <property type="evidence" value="ECO:0007669"/>
    <property type="project" value="UniProtKB-UniRule"/>
</dbReference>
<dbReference type="EC" id="3.1.3.7" evidence="9"/>
<evidence type="ECO:0000313" key="11">
    <source>
        <dbReference type="EMBL" id="AZN71587.1"/>
    </source>
</evidence>
<feature type="binding site" evidence="9">
    <location>
        <begin position="95"/>
        <end position="98"/>
    </location>
    <ligand>
        <name>substrate</name>
    </ligand>
</feature>
<dbReference type="GO" id="GO:0050427">
    <property type="term" value="P:3'-phosphoadenosine 5'-phosphosulfate metabolic process"/>
    <property type="evidence" value="ECO:0007669"/>
    <property type="project" value="TreeGrafter"/>
</dbReference>